<feature type="region of interest" description="Disordered" evidence="1">
    <location>
        <begin position="1"/>
        <end position="35"/>
    </location>
</feature>
<sequence length="98" mass="10827">MPGHDPHNTAAPPDHPHSRVSDGRGAYARPPRAHPRIAIRSVGACSLASRRSGAAISRKYENTTFRAQNGCATPCVRWRHRSNTLRRPCDCGGQRTRF</sequence>
<gene>
    <name evidence="2" type="ORF">TRAVEDRAFT_32625</name>
</gene>
<feature type="non-terminal residue" evidence="2">
    <location>
        <position position="98"/>
    </location>
</feature>
<protein>
    <submittedName>
        <fullName evidence="2">Uncharacterized protein</fullName>
    </submittedName>
</protein>
<dbReference type="KEGG" id="tvs:TRAVEDRAFT_32625"/>
<dbReference type="Proteomes" id="UP000054317">
    <property type="component" value="Unassembled WGS sequence"/>
</dbReference>
<name>R7S625_TRAVS</name>
<proteinExistence type="predicted"/>
<evidence type="ECO:0000313" key="3">
    <source>
        <dbReference type="Proteomes" id="UP000054317"/>
    </source>
</evidence>
<evidence type="ECO:0000313" key="2">
    <source>
        <dbReference type="EMBL" id="EIW51213.1"/>
    </source>
</evidence>
<organism evidence="2 3">
    <name type="scientific">Trametes versicolor (strain FP-101664)</name>
    <name type="common">White-rot fungus</name>
    <name type="synonym">Coriolus versicolor</name>
    <dbReference type="NCBI Taxonomy" id="717944"/>
    <lineage>
        <taxon>Eukaryota</taxon>
        <taxon>Fungi</taxon>
        <taxon>Dikarya</taxon>
        <taxon>Basidiomycota</taxon>
        <taxon>Agaricomycotina</taxon>
        <taxon>Agaricomycetes</taxon>
        <taxon>Polyporales</taxon>
        <taxon>Polyporaceae</taxon>
        <taxon>Trametes</taxon>
    </lineage>
</organism>
<reference evidence="3" key="1">
    <citation type="journal article" date="2012" name="Science">
        <title>The Paleozoic origin of enzymatic lignin decomposition reconstructed from 31 fungal genomes.</title>
        <authorList>
            <person name="Floudas D."/>
            <person name="Binder M."/>
            <person name="Riley R."/>
            <person name="Barry K."/>
            <person name="Blanchette R.A."/>
            <person name="Henrissat B."/>
            <person name="Martinez A.T."/>
            <person name="Otillar R."/>
            <person name="Spatafora J.W."/>
            <person name="Yadav J.S."/>
            <person name="Aerts A."/>
            <person name="Benoit I."/>
            <person name="Boyd A."/>
            <person name="Carlson A."/>
            <person name="Copeland A."/>
            <person name="Coutinho P.M."/>
            <person name="de Vries R.P."/>
            <person name="Ferreira P."/>
            <person name="Findley K."/>
            <person name="Foster B."/>
            <person name="Gaskell J."/>
            <person name="Glotzer D."/>
            <person name="Gorecki P."/>
            <person name="Heitman J."/>
            <person name="Hesse C."/>
            <person name="Hori C."/>
            <person name="Igarashi K."/>
            <person name="Jurgens J.A."/>
            <person name="Kallen N."/>
            <person name="Kersten P."/>
            <person name="Kohler A."/>
            <person name="Kuees U."/>
            <person name="Kumar T.K.A."/>
            <person name="Kuo A."/>
            <person name="LaButti K."/>
            <person name="Larrondo L.F."/>
            <person name="Lindquist E."/>
            <person name="Ling A."/>
            <person name="Lombard V."/>
            <person name="Lucas S."/>
            <person name="Lundell T."/>
            <person name="Martin R."/>
            <person name="McLaughlin D.J."/>
            <person name="Morgenstern I."/>
            <person name="Morin E."/>
            <person name="Murat C."/>
            <person name="Nagy L.G."/>
            <person name="Nolan M."/>
            <person name="Ohm R.A."/>
            <person name="Patyshakuliyeva A."/>
            <person name="Rokas A."/>
            <person name="Ruiz-Duenas F.J."/>
            <person name="Sabat G."/>
            <person name="Salamov A."/>
            <person name="Samejima M."/>
            <person name="Schmutz J."/>
            <person name="Slot J.C."/>
            <person name="St John F."/>
            <person name="Stenlid J."/>
            <person name="Sun H."/>
            <person name="Sun S."/>
            <person name="Syed K."/>
            <person name="Tsang A."/>
            <person name="Wiebenga A."/>
            <person name="Young D."/>
            <person name="Pisabarro A."/>
            <person name="Eastwood D.C."/>
            <person name="Martin F."/>
            <person name="Cullen D."/>
            <person name="Grigoriev I.V."/>
            <person name="Hibbett D.S."/>
        </authorList>
    </citation>
    <scope>NUCLEOTIDE SEQUENCE [LARGE SCALE GENOMIC DNA]</scope>
    <source>
        <strain evidence="3">FP-101664</strain>
    </source>
</reference>
<evidence type="ECO:0000256" key="1">
    <source>
        <dbReference type="SAM" id="MobiDB-lite"/>
    </source>
</evidence>
<dbReference type="AlphaFoldDB" id="R7S625"/>
<dbReference type="RefSeq" id="XP_008045901.1">
    <property type="nucleotide sequence ID" value="XM_008047710.1"/>
</dbReference>
<accession>R7S625</accession>
<dbReference type="EMBL" id="JH711944">
    <property type="protein sequence ID" value="EIW51213.1"/>
    <property type="molecule type" value="Genomic_DNA"/>
</dbReference>
<dbReference type="GeneID" id="19413720"/>
<keyword evidence="3" id="KW-1185">Reference proteome</keyword>